<feature type="compositionally biased region" description="Polar residues" evidence="1">
    <location>
        <begin position="555"/>
        <end position="566"/>
    </location>
</feature>
<feature type="region of interest" description="Disordered" evidence="1">
    <location>
        <begin position="422"/>
        <end position="441"/>
    </location>
</feature>
<keyword evidence="5" id="KW-1185">Reference proteome</keyword>
<feature type="compositionally biased region" description="Polar residues" evidence="1">
    <location>
        <begin position="781"/>
        <end position="791"/>
    </location>
</feature>
<feature type="transmembrane region" description="Helical" evidence="2">
    <location>
        <begin position="746"/>
        <end position="768"/>
    </location>
</feature>
<evidence type="ECO:0000256" key="3">
    <source>
        <dbReference type="SAM" id="SignalP"/>
    </source>
</evidence>
<feature type="region of interest" description="Disordered" evidence="1">
    <location>
        <begin position="447"/>
        <end position="580"/>
    </location>
</feature>
<feature type="compositionally biased region" description="Low complexity" evidence="1">
    <location>
        <begin position="122"/>
        <end position="141"/>
    </location>
</feature>
<keyword evidence="2" id="KW-0472">Membrane</keyword>
<feature type="chain" id="PRO_5040791203" description="Mucin family signaling protein Msb2" evidence="3">
    <location>
        <begin position="22"/>
        <end position="824"/>
    </location>
</feature>
<feature type="compositionally biased region" description="Low complexity" evidence="1">
    <location>
        <begin position="316"/>
        <end position="333"/>
    </location>
</feature>
<feature type="compositionally biased region" description="Pro residues" evidence="1">
    <location>
        <begin position="428"/>
        <end position="437"/>
    </location>
</feature>
<name>A0A9W9HXF6_9EURO</name>
<dbReference type="InterPro" id="IPR039295">
    <property type="entry name" value="MSB2"/>
</dbReference>
<feature type="compositionally biased region" description="Low complexity" evidence="1">
    <location>
        <begin position="447"/>
        <end position="493"/>
    </location>
</feature>
<comment type="caution">
    <text evidence="4">The sequence shown here is derived from an EMBL/GenBank/DDBJ whole genome shotgun (WGS) entry which is preliminary data.</text>
</comment>
<feature type="compositionally biased region" description="Low complexity" evidence="1">
    <location>
        <begin position="296"/>
        <end position="308"/>
    </location>
</feature>
<reference evidence="4" key="1">
    <citation type="submission" date="2022-11" db="EMBL/GenBank/DDBJ databases">
        <authorList>
            <person name="Petersen C."/>
        </authorList>
    </citation>
    <scope>NUCLEOTIDE SEQUENCE</scope>
    <source>
        <strain evidence="4">IBT 21917</strain>
    </source>
</reference>
<dbReference type="Proteomes" id="UP001146351">
    <property type="component" value="Unassembled WGS sequence"/>
</dbReference>
<dbReference type="GO" id="GO:0006972">
    <property type="term" value="P:hyperosmotic response"/>
    <property type="evidence" value="ECO:0007669"/>
    <property type="project" value="TreeGrafter"/>
</dbReference>
<dbReference type="GO" id="GO:0005034">
    <property type="term" value="F:osmosensor activity"/>
    <property type="evidence" value="ECO:0007669"/>
    <property type="project" value="InterPro"/>
</dbReference>
<keyword evidence="2" id="KW-1133">Transmembrane helix</keyword>
<evidence type="ECO:0000313" key="5">
    <source>
        <dbReference type="Proteomes" id="UP001146351"/>
    </source>
</evidence>
<dbReference type="GO" id="GO:0031505">
    <property type="term" value="P:fungal-type cell wall organization"/>
    <property type="evidence" value="ECO:0007669"/>
    <property type="project" value="TreeGrafter"/>
</dbReference>
<proteinExistence type="predicted"/>
<dbReference type="GO" id="GO:0007232">
    <property type="term" value="P:osmosensory signaling pathway via Sho1 osmosensor"/>
    <property type="evidence" value="ECO:0007669"/>
    <property type="project" value="InterPro"/>
</dbReference>
<dbReference type="GO" id="GO:0030010">
    <property type="term" value="P:establishment of cell polarity"/>
    <property type="evidence" value="ECO:0007669"/>
    <property type="project" value="TreeGrafter"/>
</dbReference>
<feature type="signal peptide" evidence="3">
    <location>
        <begin position="1"/>
        <end position="21"/>
    </location>
</feature>
<feature type="compositionally biased region" description="Polar residues" evidence="1">
    <location>
        <begin position="498"/>
        <end position="519"/>
    </location>
</feature>
<organism evidence="4 5">
    <name type="scientific">Penicillium capsulatum</name>
    <dbReference type="NCBI Taxonomy" id="69766"/>
    <lineage>
        <taxon>Eukaryota</taxon>
        <taxon>Fungi</taxon>
        <taxon>Dikarya</taxon>
        <taxon>Ascomycota</taxon>
        <taxon>Pezizomycotina</taxon>
        <taxon>Eurotiomycetes</taxon>
        <taxon>Eurotiomycetidae</taxon>
        <taxon>Eurotiales</taxon>
        <taxon>Aspergillaceae</taxon>
        <taxon>Penicillium</taxon>
    </lineage>
</organism>
<keyword evidence="2" id="KW-0812">Transmembrane</keyword>
<feature type="compositionally biased region" description="Polar residues" evidence="1">
    <location>
        <begin position="36"/>
        <end position="48"/>
    </location>
</feature>
<dbReference type="OrthoDB" id="3366093at2759"/>
<feature type="compositionally biased region" description="Low complexity" evidence="1">
    <location>
        <begin position="148"/>
        <end position="183"/>
    </location>
</feature>
<dbReference type="GO" id="GO:0009986">
    <property type="term" value="C:cell surface"/>
    <property type="evidence" value="ECO:0007669"/>
    <property type="project" value="TreeGrafter"/>
</dbReference>
<evidence type="ECO:0008006" key="6">
    <source>
        <dbReference type="Google" id="ProtNLM"/>
    </source>
</evidence>
<reference evidence="4" key="2">
    <citation type="journal article" date="2023" name="IMA Fungus">
        <title>Comparative genomic study of the Penicillium genus elucidates a diverse pangenome and 15 lateral gene transfer events.</title>
        <authorList>
            <person name="Petersen C."/>
            <person name="Sorensen T."/>
            <person name="Nielsen M.R."/>
            <person name="Sondergaard T.E."/>
            <person name="Sorensen J.L."/>
            <person name="Fitzpatrick D.A."/>
            <person name="Frisvad J.C."/>
            <person name="Nielsen K.L."/>
        </authorList>
    </citation>
    <scope>NUCLEOTIDE SEQUENCE</scope>
    <source>
        <strain evidence="4">IBT 21917</strain>
    </source>
</reference>
<accession>A0A9W9HXF6</accession>
<feature type="compositionally biased region" description="Polar residues" evidence="1">
    <location>
        <begin position="246"/>
        <end position="265"/>
    </location>
</feature>
<feature type="region of interest" description="Disordered" evidence="1">
    <location>
        <begin position="89"/>
        <end position="402"/>
    </location>
</feature>
<dbReference type="GO" id="GO:0030427">
    <property type="term" value="C:site of polarized growth"/>
    <property type="evidence" value="ECO:0007669"/>
    <property type="project" value="TreeGrafter"/>
</dbReference>
<dbReference type="AlphaFoldDB" id="A0A9W9HXF6"/>
<feature type="region of interest" description="Disordered" evidence="1">
    <location>
        <begin position="701"/>
        <end position="745"/>
    </location>
</feature>
<feature type="compositionally biased region" description="Polar residues" evidence="1">
    <location>
        <begin position="380"/>
        <end position="402"/>
    </location>
</feature>
<dbReference type="GO" id="GO:0001402">
    <property type="term" value="P:signal transduction involved in filamentous growth"/>
    <property type="evidence" value="ECO:0007669"/>
    <property type="project" value="TreeGrafter"/>
</dbReference>
<feature type="compositionally biased region" description="Polar residues" evidence="1">
    <location>
        <begin position="284"/>
        <end position="295"/>
    </location>
</feature>
<feature type="compositionally biased region" description="Low complexity" evidence="1">
    <location>
        <begin position="271"/>
        <end position="280"/>
    </location>
</feature>
<feature type="compositionally biased region" description="Low complexity" evidence="1">
    <location>
        <begin position="522"/>
        <end position="548"/>
    </location>
</feature>
<gene>
    <name evidence="4" type="ORF">N7492_009587</name>
</gene>
<feature type="compositionally biased region" description="Low complexity" evidence="1">
    <location>
        <begin position="193"/>
        <end position="245"/>
    </location>
</feature>
<feature type="region of interest" description="Disordered" evidence="1">
    <location>
        <begin position="776"/>
        <end position="824"/>
    </location>
</feature>
<protein>
    <recommendedName>
        <fullName evidence="6">Mucin family signaling protein Msb2</fullName>
    </recommendedName>
</protein>
<evidence type="ECO:0000313" key="4">
    <source>
        <dbReference type="EMBL" id="KAJ5156784.1"/>
    </source>
</evidence>
<dbReference type="PANTHER" id="PTHR35778:SF1">
    <property type="entry name" value="SIGNALING MUCIN HKR1-RELATED"/>
    <property type="match status" value="1"/>
</dbReference>
<keyword evidence="3" id="KW-0732">Signal</keyword>
<dbReference type="PANTHER" id="PTHR35778">
    <property type="entry name" value="SIGNALING MUCIN HKR1-RELATED"/>
    <property type="match status" value="1"/>
</dbReference>
<dbReference type="GO" id="GO:0005576">
    <property type="term" value="C:extracellular region"/>
    <property type="evidence" value="ECO:0007669"/>
    <property type="project" value="TreeGrafter"/>
</dbReference>
<feature type="region of interest" description="Disordered" evidence="1">
    <location>
        <begin position="36"/>
        <end position="55"/>
    </location>
</feature>
<feature type="compositionally biased region" description="Low complexity" evidence="1">
    <location>
        <begin position="348"/>
        <end position="364"/>
    </location>
</feature>
<feature type="compositionally biased region" description="Polar residues" evidence="1">
    <location>
        <begin position="95"/>
        <end position="115"/>
    </location>
</feature>
<feature type="compositionally biased region" description="Low complexity" evidence="1">
    <location>
        <begin position="717"/>
        <end position="729"/>
    </location>
</feature>
<evidence type="ECO:0000256" key="1">
    <source>
        <dbReference type="SAM" id="MobiDB-lite"/>
    </source>
</evidence>
<sequence length="824" mass="82678">MRFETLSVLATFAAGLQLVAAQDTADAIKSSVKNEALNTEKPSLESRNSGGGIGSFLENKVNNVLDGNSAEPTTSSKNGKEVVVVVSQDREGNLHTLTTSTRLGSQPTDKATTSTKYHDESPAAAPATPSSPSSPSSPSASNTEDKINLGGALNILGNGASDSTTDTGSSTPATTPAAPATSPEDSNGGLGGALNDLLGNKGKSDSTTDTASSTPVTTPAAPATSPEDSNGGLGGALNDLLGNKGTSDSTTESVSSAPATSTGDSNGLLGGALNDLLGNKGKSDSTTGAVSSAPATSTGDKGLLGLDLLNKDKSDSTTGTGSSATATSTGDSKNLLEKIGDGLLGSKTTAATPQSPSVSSAASSTKDKGLLEDLFAPDKSTGSSSGTIPVSVPASPSATRSPGSNLIGDVLDIPHKLLNGTSNTQPLIPTPSLPSIPKPSSLLSGVPSLSIPLPGSPSGSTGSIPVPHAPSTGPSGKPFGFGSGASSSGSVPRPTIPVQESSNVIPMPSSTALPQSTELSETRTVAPQTTSTSTPTPTSTDSDWMPSTILVLPTHPTSESTGTDTNAPEKPTSLPGSITPNNAVEPPENSMLLQIGFDGSLPWSFVATTPLSSSQIFQFVPQALAYALPKFGSAMYALEPYYNWKQTGYNATIAVFYFPREGLDALKQLHSNPNSALYKNQDNQAVTTIMSMVDPTIPLVFNGNSPSQKGGSGSSGNDGSSDGGDNNNHSDVDGGSGSSGKGKASAAGIATGAVAGAAAYGAAMFWVARRYRKRRQLHQRTSSTGDAMSQNSAAASAAGGGSQRTARSQMISAPVMAENSLGWN</sequence>
<evidence type="ECO:0000256" key="2">
    <source>
        <dbReference type="SAM" id="Phobius"/>
    </source>
</evidence>
<dbReference type="EMBL" id="JAPQKO010000006">
    <property type="protein sequence ID" value="KAJ5156784.1"/>
    <property type="molecule type" value="Genomic_DNA"/>
</dbReference>
<dbReference type="GO" id="GO:0005886">
    <property type="term" value="C:plasma membrane"/>
    <property type="evidence" value="ECO:0007669"/>
    <property type="project" value="InterPro"/>
</dbReference>